<dbReference type="Gene3D" id="3.90.10.10">
    <property type="entry name" value="Cytochrome C3"/>
    <property type="match status" value="1"/>
</dbReference>
<comment type="caution">
    <text evidence="5">The sequence shown here is derived from an EMBL/GenBank/DDBJ whole genome shotgun (WGS) entry which is preliminary data.</text>
</comment>
<protein>
    <submittedName>
        <fullName evidence="5">Multiheme c-type cytochrome</fullName>
    </submittedName>
</protein>
<evidence type="ECO:0000313" key="6">
    <source>
        <dbReference type="Proteomes" id="UP001209535"/>
    </source>
</evidence>
<organism evidence="5 6">
    <name type="scientific">Albidovulum salinarum</name>
    <dbReference type="NCBI Taxonomy" id="2984153"/>
    <lineage>
        <taxon>Bacteria</taxon>
        <taxon>Pseudomonadati</taxon>
        <taxon>Pseudomonadota</taxon>
        <taxon>Alphaproteobacteria</taxon>
        <taxon>Rhodobacterales</taxon>
        <taxon>Paracoccaceae</taxon>
        <taxon>Albidovulum</taxon>
    </lineage>
</organism>
<dbReference type="Gene3D" id="1.25.40.10">
    <property type="entry name" value="Tetratricopeptide repeat domain"/>
    <property type="match status" value="1"/>
</dbReference>
<evidence type="ECO:0000313" key="5">
    <source>
        <dbReference type="EMBL" id="MCU9849444.1"/>
    </source>
</evidence>
<dbReference type="InterPro" id="IPR010177">
    <property type="entry name" value="Paired_CXXCH_1"/>
</dbReference>
<gene>
    <name evidence="5" type="ORF">OEZ60_15695</name>
</gene>
<keyword evidence="1 2" id="KW-0732">Signal</keyword>
<dbReference type="Pfam" id="PF09699">
    <property type="entry name" value="Paired_CXXCH_1"/>
    <property type="match status" value="1"/>
</dbReference>
<feature type="domain" description="Cytochrome c-552/4" evidence="4">
    <location>
        <begin position="30"/>
        <end position="55"/>
    </location>
</feature>
<dbReference type="EMBL" id="JAOVQO010000015">
    <property type="protein sequence ID" value="MCU9849444.1"/>
    <property type="molecule type" value="Genomic_DNA"/>
</dbReference>
<dbReference type="Pfam" id="PF13435">
    <property type="entry name" value="Cytochrome_C554"/>
    <property type="match status" value="2"/>
</dbReference>
<dbReference type="SUPFAM" id="SSF48452">
    <property type="entry name" value="TPR-like"/>
    <property type="match status" value="1"/>
</dbReference>
<dbReference type="InterPro" id="IPR036280">
    <property type="entry name" value="Multihaem_cyt_sf"/>
</dbReference>
<evidence type="ECO:0000259" key="4">
    <source>
        <dbReference type="Pfam" id="PF13435"/>
    </source>
</evidence>
<sequence>MRLRFVAIVLTLLGLPAAAQVPPAYVGSDTCAGCHADETARWSGSHHALAWTEPSPETVIADFDGTSFAHDGMTARFRLGADGGYFVEVTEKEGSTTEYRVHSVAGIEPLQQYLLETEPGRLQSFDVVWDSEAHRWFHLYPDQDLPPGDGLHWTGPYKNWNARCAECHATGYRKNYDPAKRSYASFEAEIGVGCEACHGPGEAHLAWAAGKEIKGYSLDLDAVGFSKSFATTGSMIQQCATCHSRREALDDRSPYPGTPYHQSYNLSLLRPGLYYADGQSQDEVYVYGSFLQSKMYAKGVGCGDCHDPHTAELVAEGNAVCTRCHNPSGNPDFPSLEPADYDSAAHHFHAPGTTAAECKSCHMVERVYMGNDWRADHSFRVPRPDLAAETAAPDACTTCHQDQTAGWAAERIAAWYPMSNNRGPHFGTVLAHGRENPTAAAGDLADLAADESQPGIVRATALWLLENADAPEPVNRLATLLEDDDPLVRAAALGLQIKAPPQERVMRVIGLLGDPVRPVRIAAARAMLGSPIVRLPGQAQAALEAAMSEWQASLASRLDFPETHLQLAGMALTMRSVAGATAAFREAVRMDPQRSDAWIMLVRLAAATDGAEAAREVLDEALSAAPEDPGLLQLGRELAAD</sequence>
<dbReference type="InterPro" id="IPR051829">
    <property type="entry name" value="Multiheme_Cytochr_ET"/>
</dbReference>
<dbReference type="RefSeq" id="WP_263338162.1">
    <property type="nucleotide sequence ID" value="NZ_JAOVQO010000015.1"/>
</dbReference>
<proteinExistence type="predicted"/>
<dbReference type="PANTHER" id="PTHR35038">
    <property type="entry name" value="DISSIMILATORY SULFITE REDUCTASE SIRA"/>
    <property type="match status" value="1"/>
</dbReference>
<evidence type="ECO:0000256" key="2">
    <source>
        <dbReference type="SAM" id="SignalP"/>
    </source>
</evidence>
<dbReference type="Proteomes" id="UP001209535">
    <property type="component" value="Unassembled WGS sequence"/>
</dbReference>
<reference evidence="5 6" key="1">
    <citation type="submission" date="2022-10" db="EMBL/GenBank/DDBJ databases">
        <title>Defluviimonas sp. nov., isolated from ocean surface sediments.</title>
        <authorList>
            <person name="He W."/>
            <person name="Wang L."/>
            <person name="Zhang D.-F."/>
        </authorList>
    </citation>
    <scope>NUCLEOTIDE SEQUENCE [LARGE SCALE GENOMIC DNA]</scope>
    <source>
        <strain evidence="5 6">WL0024</strain>
    </source>
</reference>
<evidence type="ECO:0000256" key="1">
    <source>
        <dbReference type="ARBA" id="ARBA00022729"/>
    </source>
</evidence>
<feature type="signal peptide" evidence="2">
    <location>
        <begin position="1"/>
        <end position="19"/>
    </location>
</feature>
<evidence type="ECO:0000259" key="3">
    <source>
        <dbReference type="Pfam" id="PF09699"/>
    </source>
</evidence>
<accession>A0ABT2X7V3</accession>
<dbReference type="InterPro" id="IPR011990">
    <property type="entry name" value="TPR-like_helical_dom_sf"/>
</dbReference>
<dbReference type="SUPFAM" id="SSF48695">
    <property type="entry name" value="Multiheme cytochromes"/>
    <property type="match status" value="1"/>
</dbReference>
<dbReference type="Gene3D" id="1.25.10.10">
    <property type="entry name" value="Leucine-rich Repeat Variant"/>
    <property type="match status" value="1"/>
</dbReference>
<name>A0ABT2X7V3_9RHOB</name>
<dbReference type="PANTHER" id="PTHR35038:SF8">
    <property type="entry name" value="C-TYPE POLYHEME CYTOCHROME OMCC"/>
    <property type="match status" value="1"/>
</dbReference>
<dbReference type="Pfam" id="PF14559">
    <property type="entry name" value="TPR_19"/>
    <property type="match status" value="1"/>
</dbReference>
<dbReference type="Gene3D" id="1.10.1130.10">
    <property type="entry name" value="Flavocytochrome C3, Chain A"/>
    <property type="match status" value="2"/>
</dbReference>
<feature type="chain" id="PRO_5045170578" evidence="2">
    <location>
        <begin position="20"/>
        <end position="641"/>
    </location>
</feature>
<feature type="domain" description="Doubled CXXCH motif" evidence="3">
    <location>
        <begin position="298"/>
        <end position="327"/>
    </location>
</feature>
<dbReference type="InterPro" id="IPR023155">
    <property type="entry name" value="Cyt_c-552/4"/>
</dbReference>
<dbReference type="InterPro" id="IPR011989">
    <property type="entry name" value="ARM-like"/>
</dbReference>
<feature type="domain" description="Cytochrome c-552/4" evidence="4">
    <location>
        <begin position="161"/>
        <end position="199"/>
    </location>
</feature>
<keyword evidence="6" id="KW-1185">Reference proteome</keyword>